<proteinExistence type="predicted"/>
<name>A0A6N2MM93_SALVM</name>
<protein>
    <submittedName>
        <fullName evidence="1">Uncharacterized protein</fullName>
    </submittedName>
</protein>
<organism evidence="1">
    <name type="scientific">Salix viminalis</name>
    <name type="common">Common osier</name>
    <name type="synonym">Basket willow</name>
    <dbReference type="NCBI Taxonomy" id="40686"/>
    <lineage>
        <taxon>Eukaryota</taxon>
        <taxon>Viridiplantae</taxon>
        <taxon>Streptophyta</taxon>
        <taxon>Embryophyta</taxon>
        <taxon>Tracheophyta</taxon>
        <taxon>Spermatophyta</taxon>
        <taxon>Magnoliopsida</taxon>
        <taxon>eudicotyledons</taxon>
        <taxon>Gunneridae</taxon>
        <taxon>Pentapetalae</taxon>
        <taxon>rosids</taxon>
        <taxon>fabids</taxon>
        <taxon>Malpighiales</taxon>
        <taxon>Salicaceae</taxon>
        <taxon>Saliceae</taxon>
        <taxon>Salix</taxon>
    </lineage>
</organism>
<sequence length="156" mass="17940">MAALYFSLTGPAERLSRWMAPFNIDFISKSVKCFTSSAVLEQFLQAGDKTGYILSLEWRKPSVFHYRGEKDLLKSVVECRLPNYCLEVSWEPCRYSIHQPGPYEGATPLILPALYKYFEFPSLRCQSHNILLKCFTSSADDKTGYILSLEWRKGFS</sequence>
<accession>A0A6N2MM93</accession>
<dbReference type="EMBL" id="CAADRP010001885">
    <property type="protein sequence ID" value="VFU55474.1"/>
    <property type="molecule type" value="Genomic_DNA"/>
</dbReference>
<dbReference type="AlphaFoldDB" id="A0A6N2MM93"/>
<evidence type="ECO:0000313" key="1">
    <source>
        <dbReference type="EMBL" id="VFU55474.1"/>
    </source>
</evidence>
<gene>
    <name evidence="1" type="ORF">SVIM_LOCUS394014</name>
</gene>
<reference evidence="1" key="1">
    <citation type="submission" date="2019-03" db="EMBL/GenBank/DDBJ databases">
        <authorList>
            <person name="Mank J."/>
            <person name="Almeida P."/>
        </authorList>
    </citation>
    <scope>NUCLEOTIDE SEQUENCE</scope>
    <source>
        <strain evidence="1">78183</strain>
    </source>
</reference>